<protein>
    <submittedName>
        <fullName evidence="1">4Fe-4S dicluster domain-containing protein</fullName>
    </submittedName>
</protein>
<gene>
    <name evidence="1" type="ORF">HV823_17960</name>
</gene>
<reference evidence="1 2" key="1">
    <citation type="submission" date="2020-06" db="EMBL/GenBank/DDBJ databases">
        <title>Rhizobium sp.nov. isolated from the tomato plant.</title>
        <authorList>
            <person name="Thin K.K."/>
            <person name="Zhang X."/>
            <person name="He S."/>
        </authorList>
    </citation>
    <scope>NUCLEOTIDE SEQUENCE [LARGE SCALE GENOMIC DNA]</scope>
    <source>
        <strain evidence="1 2">DBTS2</strain>
    </source>
</reference>
<sequence>MTAERPSSETIRAALRPHGLFLRGVVNFTADEAAPALGDGRPAACVALIGNVGSSIWPHFRAWQDGAPDRGGADPLDAWSKSVIGPISVALGATAYFPSDPPWQPFQQWAMRTEGLRASPLGILIHPVYGLWHGYRGALAFADAIETEGEVAGPHPCDGCRDRPCLNRCPAGAVTAAGFDVAGCRGYLGTEAGREACMIAGCLARNACPVGAVHRYCDDQLRFHMAALRL</sequence>
<proteinExistence type="predicted"/>
<evidence type="ECO:0000313" key="1">
    <source>
        <dbReference type="EMBL" id="NVP57146.1"/>
    </source>
</evidence>
<organism evidence="1 2">
    <name type="scientific">Mycoplana rhizolycopersici</name>
    <dbReference type="NCBI Taxonomy" id="2746702"/>
    <lineage>
        <taxon>Bacteria</taxon>
        <taxon>Pseudomonadati</taxon>
        <taxon>Pseudomonadota</taxon>
        <taxon>Alphaproteobacteria</taxon>
        <taxon>Hyphomicrobiales</taxon>
        <taxon>Rhizobiaceae</taxon>
        <taxon>Mycoplana</taxon>
    </lineage>
</organism>
<evidence type="ECO:0000313" key="2">
    <source>
        <dbReference type="Proteomes" id="UP000659172"/>
    </source>
</evidence>
<keyword evidence="2" id="KW-1185">Reference proteome</keyword>
<accession>A0ABX2QIH4</accession>
<comment type="caution">
    <text evidence="1">The sequence shown here is derived from an EMBL/GenBank/DDBJ whole genome shotgun (WGS) entry which is preliminary data.</text>
</comment>
<name>A0ABX2QIH4_9HYPH</name>
<dbReference type="RefSeq" id="WP_176951114.1">
    <property type="nucleotide sequence ID" value="NZ_JABXYK010000011.1"/>
</dbReference>
<dbReference type="EMBL" id="JABXYK010000011">
    <property type="protein sequence ID" value="NVP57146.1"/>
    <property type="molecule type" value="Genomic_DNA"/>
</dbReference>
<dbReference type="Proteomes" id="UP000659172">
    <property type="component" value="Unassembled WGS sequence"/>
</dbReference>